<dbReference type="SUPFAM" id="SSF51206">
    <property type="entry name" value="cAMP-binding domain-like"/>
    <property type="match status" value="1"/>
</dbReference>
<dbReference type="InterPro" id="IPR000595">
    <property type="entry name" value="cNMP-bd_dom"/>
</dbReference>
<evidence type="ECO:0000256" key="3">
    <source>
        <dbReference type="ARBA" id="ARBA00023163"/>
    </source>
</evidence>
<dbReference type="Gene3D" id="1.10.10.10">
    <property type="entry name" value="Winged helix-like DNA-binding domain superfamily/Winged helix DNA-binding domain"/>
    <property type="match status" value="1"/>
</dbReference>
<evidence type="ECO:0000259" key="5">
    <source>
        <dbReference type="PROSITE" id="PS51063"/>
    </source>
</evidence>
<dbReference type="SMART" id="SM00419">
    <property type="entry name" value="HTH_CRP"/>
    <property type="match status" value="1"/>
</dbReference>
<feature type="domain" description="HTH crp-type" evidence="5">
    <location>
        <begin position="193"/>
        <end position="259"/>
    </location>
</feature>
<feature type="domain" description="Cyclic nucleotide-binding" evidence="4">
    <location>
        <begin position="53"/>
        <end position="124"/>
    </location>
</feature>
<proteinExistence type="predicted"/>
<dbReference type="InterPro" id="IPR050397">
    <property type="entry name" value="Env_Response_Regulators"/>
</dbReference>
<dbReference type="Pfam" id="PF00027">
    <property type="entry name" value="cNMP_binding"/>
    <property type="match status" value="1"/>
</dbReference>
<dbReference type="AlphaFoldDB" id="A0A1G6U3F6"/>
<evidence type="ECO:0000313" key="6">
    <source>
        <dbReference type="EMBL" id="SDD35942.1"/>
    </source>
</evidence>
<dbReference type="GO" id="GO:0003677">
    <property type="term" value="F:DNA binding"/>
    <property type="evidence" value="ECO:0007669"/>
    <property type="project" value="UniProtKB-KW"/>
</dbReference>
<gene>
    <name evidence="6" type="ORF">SAMN04488104_102615</name>
</gene>
<keyword evidence="3" id="KW-0804">Transcription</keyword>
<evidence type="ECO:0000256" key="2">
    <source>
        <dbReference type="ARBA" id="ARBA00023125"/>
    </source>
</evidence>
<reference evidence="7" key="1">
    <citation type="submission" date="2016-10" db="EMBL/GenBank/DDBJ databases">
        <authorList>
            <person name="Varghese N."/>
            <person name="Submissions S."/>
        </authorList>
    </citation>
    <scope>NUCLEOTIDE SEQUENCE [LARGE SCALE GENOMIC DNA]</scope>
    <source>
        <strain evidence="7">DSM 23095</strain>
    </source>
</reference>
<dbReference type="SUPFAM" id="SSF46785">
    <property type="entry name" value="Winged helix' DNA-binding domain"/>
    <property type="match status" value="1"/>
</dbReference>
<evidence type="ECO:0000256" key="1">
    <source>
        <dbReference type="ARBA" id="ARBA00023015"/>
    </source>
</evidence>
<dbReference type="EMBL" id="FNAC01000026">
    <property type="protein sequence ID" value="SDD35942.1"/>
    <property type="molecule type" value="Genomic_DNA"/>
</dbReference>
<keyword evidence="7" id="KW-1185">Reference proteome</keyword>
<dbReference type="PANTHER" id="PTHR24567">
    <property type="entry name" value="CRP FAMILY TRANSCRIPTIONAL REGULATORY PROTEIN"/>
    <property type="match status" value="1"/>
</dbReference>
<protein>
    <submittedName>
        <fullName evidence="6">CRP/FNR family transcriptional regulator, anaerobic regulatory protein</fullName>
    </submittedName>
</protein>
<dbReference type="Proteomes" id="UP000199060">
    <property type="component" value="Unassembled WGS sequence"/>
</dbReference>
<evidence type="ECO:0000313" key="7">
    <source>
        <dbReference type="Proteomes" id="UP000199060"/>
    </source>
</evidence>
<dbReference type="GO" id="GO:0003700">
    <property type="term" value="F:DNA-binding transcription factor activity"/>
    <property type="evidence" value="ECO:0007669"/>
    <property type="project" value="TreeGrafter"/>
</dbReference>
<dbReference type="GO" id="GO:0005829">
    <property type="term" value="C:cytosol"/>
    <property type="evidence" value="ECO:0007669"/>
    <property type="project" value="TreeGrafter"/>
</dbReference>
<dbReference type="PRINTS" id="PR00034">
    <property type="entry name" value="HTHCRP"/>
</dbReference>
<dbReference type="InterPro" id="IPR036388">
    <property type="entry name" value="WH-like_DNA-bd_sf"/>
</dbReference>
<dbReference type="PANTHER" id="PTHR24567:SF26">
    <property type="entry name" value="REGULATORY PROTEIN YEIL"/>
    <property type="match status" value="1"/>
</dbReference>
<sequence length="265" mass="30662">MSITRQAILSVKSTKAWIIYNLKNPLCDNYHYFHIHVNLVSLLFKSKMTTEELKNALPNFTDPKLLEAILEKGQILKLEPGKILMEPGKFIKMVPIVLEGSIKIMRMDEDGKELFLYYLDAGETCALSLTCCSASKPSEIKAIVEDPTTLISIPVAVHEQLSDEFKQWKDFVSSTYQSRFQEMLIALDAVAFKRMDERLMRYIVTKMKQHKTNELNTTHQEIANELGTSREVISRLLKQLEKKKWIELGRNVIYIRDDFEELISK</sequence>
<dbReference type="PROSITE" id="PS51063">
    <property type="entry name" value="HTH_CRP_2"/>
    <property type="match status" value="1"/>
</dbReference>
<dbReference type="Gene3D" id="2.60.120.10">
    <property type="entry name" value="Jelly Rolls"/>
    <property type="match status" value="1"/>
</dbReference>
<keyword evidence="2" id="KW-0238">DNA-binding</keyword>
<evidence type="ECO:0000259" key="4">
    <source>
        <dbReference type="PROSITE" id="PS50042"/>
    </source>
</evidence>
<accession>A0A1G6U3F6</accession>
<dbReference type="Pfam" id="PF13545">
    <property type="entry name" value="HTH_Crp_2"/>
    <property type="match status" value="1"/>
</dbReference>
<dbReference type="STRING" id="686796.SAMN04488104_102615"/>
<name>A0A1G6U3F6_9BACT</name>
<dbReference type="InterPro" id="IPR018490">
    <property type="entry name" value="cNMP-bd_dom_sf"/>
</dbReference>
<organism evidence="6 7">
    <name type="scientific">Algoriphagus faecimaris</name>
    <dbReference type="NCBI Taxonomy" id="686796"/>
    <lineage>
        <taxon>Bacteria</taxon>
        <taxon>Pseudomonadati</taxon>
        <taxon>Bacteroidota</taxon>
        <taxon>Cytophagia</taxon>
        <taxon>Cytophagales</taxon>
        <taxon>Cyclobacteriaceae</taxon>
        <taxon>Algoriphagus</taxon>
    </lineage>
</organism>
<keyword evidence="1" id="KW-0805">Transcription regulation</keyword>
<dbReference type="CDD" id="cd00038">
    <property type="entry name" value="CAP_ED"/>
    <property type="match status" value="1"/>
</dbReference>
<dbReference type="InterPro" id="IPR036390">
    <property type="entry name" value="WH_DNA-bd_sf"/>
</dbReference>
<dbReference type="PROSITE" id="PS50042">
    <property type="entry name" value="CNMP_BINDING_3"/>
    <property type="match status" value="1"/>
</dbReference>
<dbReference type="InterPro" id="IPR014710">
    <property type="entry name" value="RmlC-like_jellyroll"/>
</dbReference>
<dbReference type="InterPro" id="IPR012318">
    <property type="entry name" value="HTH_CRP"/>
</dbReference>